<reference evidence="1 2" key="1">
    <citation type="journal article" date="2022" name="DNA Res.">
        <title>Chromosomal-level genome assembly of the orchid tree Bauhinia variegata (Leguminosae; Cercidoideae) supports the allotetraploid origin hypothesis of Bauhinia.</title>
        <authorList>
            <person name="Zhong Y."/>
            <person name="Chen Y."/>
            <person name="Zheng D."/>
            <person name="Pang J."/>
            <person name="Liu Y."/>
            <person name="Luo S."/>
            <person name="Meng S."/>
            <person name="Qian L."/>
            <person name="Wei D."/>
            <person name="Dai S."/>
            <person name="Zhou R."/>
        </authorList>
    </citation>
    <scope>NUCLEOTIDE SEQUENCE [LARGE SCALE GENOMIC DNA]</scope>
    <source>
        <strain evidence="1">BV-YZ2020</strain>
    </source>
</reference>
<dbReference type="EMBL" id="CM039427">
    <property type="protein sequence ID" value="KAI4355368.1"/>
    <property type="molecule type" value="Genomic_DNA"/>
</dbReference>
<sequence>MMGTSSTSANGLFVDELYFSALYDSEVLFPISDEKYAEELQLQEALISSAMSTKMKSEVTRNVNEECDTYPFKGKKKETGESSRSCSQSFCQICTEDKPAEEMFRNQNCAHSFCTDCVGRYVGAKIQENISSVKCPEPKCRGVIEPQFCRSIIPKEVFDRWEDALSENLVLGSQKFYCPFNDCSALLVDDGGEVVTSSECPNCRRLFCAQCRVPWHAGVDCREFQNMKESGLVREDLMVMELAKKKKWTRCPNCKFYVEKVDGCNHISCRGSMMATSSSASDNDLFADEFYLSALYDEKNKETAVESSQSLPARSFCEICLEDKPAEEMLTNQNCAHSFCTDCIRRYVGAKIQENISFVKCPEPKCRGVLEPQFCQSVIPKEVFDRWEDALCENLVLASQKFYCPSKDCLALLVADGDEVVTSSECPNCRLLFCAQCRVPWHARNGLQGVSEHEREWSRERRFNGNGASKE</sequence>
<keyword evidence="2" id="KW-1185">Reference proteome</keyword>
<evidence type="ECO:0000313" key="2">
    <source>
        <dbReference type="Proteomes" id="UP000828941"/>
    </source>
</evidence>
<comment type="caution">
    <text evidence="1">The sequence shown here is derived from an EMBL/GenBank/DDBJ whole genome shotgun (WGS) entry which is preliminary data.</text>
</comment>
<organism evidence="1 2">
    <name type="scientific">Bauhinia variegata</name>
    <name type="common">Purple orchid tree</name>
    <name type="synonym">Phanera variegata</name>
    <dbReference type="NCBI Taxonomy" id="167791"/>
    <lineage>
        <taxon>Eukaryota</taxon>
        <taxon>Viridiplantae</taxon>
        <taxon>Streptophyta</taxon>
        <taxon>Embryophyta</taxon>
        <taxon>Tracheophyta</taxon>
        <taxon>Spermatophyta</taxon>
        <taxon>Magnoliopsida</taxon>
        <taxon>eudicotyledons</taxon>
        <taxon>Gunneridae</taxon>
        <taxon>Pentapetalae</taxon>
        <taxon>rosids</taxon>
        <taxon>fabids</taxon>
        <taxon>Fabales</taxon>
        <taxon>Fabaceae</taxon>
        <taxon>Cercidoideae</taxon>
        <taxon>Cercideae</taxon>
        <taxon>Bauhiniinae</taxon>
        <taxon>Bauhinia</taxon>
    </lineage>
</organism>
<name>A0ACB9Q3R5_BAUVA</name>
<accession>A0ACB9Q3R5</accession>
<evidence type="ECO:0000313" key="1">
    <source>
        <dbReference type="EMBL" id="KAI4355368.1"/>
    </source>
</evidence>
<protein>
    <submittedName>
        <fullName evidence="1">Uncharacterized protein</fullName>
    </submittedName>
</protein>
<proteinExistence type="predicted"/>
<gene>
    <name evidence="1" type="ORF">L6164_004149</name>
</gene>
<dbReference type="Proteomes" id="UP000828941">
    <property type="component" value="Chromosome 2"/>
</dbReference>